<feature type="transmembrane region" description="Helical" evidence="1">
    <location>
        <begin position="154"/>
        <end position="175"/>
    </location>
</feature>
<evidence type="ECO:0000313" key="3">
    <source>
        <dbReference type="Proteomes" id="UP000181790"/>
    </source>
</evidence>
<keyword evidence="1" id="KW-0812">Transmembrane</keyword>
<name>A0A1S2VLU7_9BACT</name>
<accession>A0A1S2VLU7</accession>
<keyword evidence="1" id="KW-1133">Transmembrane helix</keyword>
<reference evidence="2 3" key="1">
    <citation type="submission" date="2016-10" db="EMBL/GenBank/DDBJ databases">
        <title>Arsenicibacter rosenii gen. nov., sp. nov., an efficient arsenic-methylating bacterium isolated from an arsenic-contaminated paddy soil.</title>
        <authorList>
            <person name="Huang K."/>
        </authorList>
    </citation>
    <scope>NUCLEOTIDE SEQUENCE [LARGE SCALE GENOMIC DNA]</scope>
    <source>
        <strain evidence="2 3">SM-1</strain>
    </source>
</reference>
<dbReference type="EMBL" id="MORL01000004">
    <property type="protein sequence ID" value="OIN59195.1"/>
    <property type="molecule type" value="Genomic_DNA"/>
</dbReference>
<dbReference type="OrthoDB" id="651989at2"/>
<keyword evidence="3" id="KW-1185">Reference proteome</keyword>
<feature type="transmembrane region" description="Helical" evidence="1">
    <location>
        <begin position="37"/>
        <end position="55"/>
    </location>
</feature>
<organism evidence="2 3">
    <name type="scientific">Arsenicibacter rosenii</name>
    <dbReference type="NCBI Taxonomy" id="1750698"/>
    <lineage>
        <taxon>Bacteria</taxon>
        <taxon>Pseudomonadati</taxon>
        <taxon>Bacteroidota</taxon>
        <taxon>Cytophagia</taxon>
        <taxon>Cytophagales</taxon>
        <taxon>Spirosomataceae</taxon>
        <taxon>Arsenicibacter</taxon>
    </lineage>
</organism>
<feature type="transmembrane region" description="Helical" evidence="1">
    <location>
        <begin position="123"/>
        <end position="142"/>
    </location>
</feature>
<proteinExistence type="predicted"/>
<comment type="caution">
    <text evidence="2">The sequence shown here is derived from an EMBL/GenBank/DDBJ whole genome shotgun (WGS) entry which is preliminary data.</text>
</comment>
<evidence type="ECO:0000313" key="2">
    <source>
        <dbReference type="EMBL" id="OIN59195.1"/>
    </source>
</evidence>
<evidence type="ECO:0000256" key="1">
    <source>
        <dbReference type="SAM" id="Phobius"/>
    </source>
</evidence>
<gene>
    <name evidence="2" type="ORF">BLX24_09375</name>
</gene>
<sequence>MESFFLWMFDYAGWFIVFSVSSALIRRRSLTGYLRFIWFPLSASAIAEVTGHILSRMHIPNLFVLHIYTIFEFNALALFYRAFFGSFYPSRLVPGMMAFFTLASIANSALIQPLNTFNGYARALEGLFVMILALMCYYKILVDLDTRNLFRNPVFWINTGYLFYFAGTLFLFILSNLLLQESERLNFISWGMHATLVSLNHVLIGVGIWQAPQRR</sequence>
<feature type="transmembrane region" description="Helical" evidence="1">
    <location>
        <begin position="61"/>
        <end position="80"/>
    </location>
</feature>
<feature type="transmembrane region" description="Helical" evidence="1">
    <location>
        <begin position="6"/>
        <end position="25"/>
    </location>
</feature>
<dbReference type="AlphaFoldDB" id="A0A1S2VLU7"/>
<dbReference type="RefSeq" id="WP_071502879.1">
    <property type="nucleotide sequence ID" value="NZ_MORL01000004.1"/>
</dbReference>
<keyword evidence="1" id="KW-0472">Membrane</keyword>
<dbReference type="Proteomes" id="UP000181790">
    <property type="component" value="Unassembled WGS sequence"/>
</dbReference>
<feature type="transmembrane region" description="Helical" evidence="1">
    <location>
        <begin position="187"/>
        <end position="209"/>
    </location>
</feature>
<evidence type="ECO:0008006" key="4">
    <source>
        <dbReference type="Google" id="ProtNLM"/>
    </source>
</evidence>
<protein>
    <recommendedName>
        <fullName evidence="4">Histidine kinase N-terminal 7TM region domain-containing protein</fullName>
    </recommendedName>
</protein>
<feature type="transmembrane region" description="Helical" evidence="1">
    <location>
        <begin position="92"/>
        <end position="111"/>
    </location>
</feature>